<dbReference type="InterPro" id="IPR023997">
    <property type="entry name" value="TonB-dep_OMP_SusC/RagA_CS"/>
</dbReference>
<evidence type="ECO:0000256" key="4">
    <source>
        <dbReference type="ARBA" id="ARBA00022692"/>
    </source>
</evidence>
<evidence type="ECO:0000256" key="6">
    <source>
        <dbReference type="ARBA" id="ARBA00023237"/>
    </source>
</evidence>
<name>A0ABX1S308_9FLAO</name>
<dbReference type="Gene3D" id="2.60.40.1120">
    <property type="entry name" value="Carboxypeptidase-like, regulatory domain"/>
    <property type="match status" value="1"/>
</dbReference>
<dbReference type="InterPro" id="IPR039426">
    <property type="entry name" value="TonB-dep_rcpt-like"/>
</dbReference>
<accession>A0ABX1S308</accession>
<dbReference type="NCBIfam" id="TIGR04056">
    <property type="entry name" value="OMP_RagA_SusC"/>
    <property type="match status" value="1"/>
</dbReference>
<proteinExistence type="inferred from homology"/>
<comment type="subcellular location">
    <subcellularLocation>
        <location evidence="1 7">Cell outer membrane</location>
        <topology evidence="1 7">Multi-pass membrane protein</topology>
    </subcellularLocation>
</comment>
<dbReference type="Gene3D" id="2.40.170.20">
    <property type="entry name" value="TonB-dependent receptor, beta-barrel domain"/>
    <property type="match status" value="1"/>
</dbReference>
<keyword evidence="4 7" id="KW-0812">Transmembrane</keyword>
<gene>
    <name evidence="9" type="ORF">HHX25_19830</name>
</gene>
<feature type="domain" description="TonB-dependent receptor plug" evidence="8">
    <location>
        <begin position="206"/>
        <end position="329"/>
    </location>
</feature>
<dbReference type="NCBIfam" id="TIGR04057">
    <property type="entry name" value="SusC_RagA_signa"/>
    <property type="match status" value="1"/>
</dbReference>
<dbReference type="InterPro" id="IPR036942">
    <property type="entry name" value="Beta-barrel_TonB_sf"/>
</dbReference>
<keyword evidence="3 7" id="KW-1134">Transmembrane beta strand</keyword>
<dbReference type="InterPro" id="IPR008969">
    <property type="entry name" value="CarboxyPept-like_regulatory"/>
</dbReference>
<dbReference type="EMBL" id="JABBHF010000015">
    <property type="protein sequence ID" value="NMH89766.1"/>
    <property type="molecule type" value="Genomic_DNA"/>
</dbReference>
<dbReference type="RefSeq" id="WP_169677048.1">
    <property type="nucleotide sequence ID" value="NZ_JABBHF010000015.1"/>
</dbReference>
<organism evidence="9 10">
    <name type="scientific">Flavivirga algicola</name>
    <dbReference type="NCBI Taxonomy" id="2729136"/>
    <lineage>
        <taxon>Bacteria</taxon>
        <taxon>Pseudomonadati</taxon>
        <taxon>Bacteroidota</taxon>
        <taxon>Flavobacteriia</taxon>
        <taxon>Flavobacteriales</taxon>
        <taxon>Flavobacteriaceae</taxon>
        <taxon>Flavivirga</taxon>
    </lineage>
</organism>
<keyword evidence="5 7" id="KW-0472">Membrane</keyword>
<comment type="caution">
    <text evidence="9">The sequence shown here is derived from an EMBL/GenBank/DDBJ whole genome shotgun (WGS) entry which is preliminary data.</text>
</comment>
<dbReference type="Proteomes" id="UP000746690">
    <property type="component" value="Unassembled WGS sequence"/>
</dbReference>
<dbReference type="SUPFAM" id="SSF49464">
    <property type="entry name" value="Carboxypeptidase regulatory domain-like"/>
    <property type="match status" value="1"/>
</dbReference>
<dbReference type="PROSITE" id="PS52016">
    <property type="entry name" value="TONB_DEPENDENT_REC_3"/>
    <property type="match status" value="1"/>
</dbReference>
<dbReference type="Pfam" id="PF07715">
    <property type="entry name" value="Plug"/>
    <property type="match status" value="1"/>
</dbReference>
<comment type="similarity">
    <text evidence="7">Belongs to the TonB-dependent receptor family.</text>
</comment>
<reference evidence="9 10" key="1">
    <citation type="submission" date="2020-04" db="EMBL/GenBank/DDBJ databases">
        <title>A Flavivirga sp. nov.</title>
        <authorList>
            <person name="Sun X."/>
        </authorList>
    </citation>
    <scope>NUCLEOTIDE SEQUENCE [LARGE SCALE GENOMIC DNA]</scope>
    <source>
        <strain evidence="9 10">Y03</strain>
    </source>
</reference>
<evidence type="ECO:0000256" key="5">
    <source>
        <dbReference type="ARBA" id="ARBA00023136"/>
    </source>
</evidence>
<dbReference type="Gene3D" id="2.170.130.10">
    <property type="entry name" value="TonB-dependent receptor, plug domain"/>
    <property type="match status" value="1"/>
</dbReference>
<dbReference type="Pfam" id="PF13715">
    <property type="entry name" value="CarbopepD_reg_2"/>
    <property type="match status" value="1"/>
</dbReference>
<dbReference type="InterPro" id="IPR037066">
    <property type="entry name" value="Plug_dom_sf"/>
</dbReference>
<keyword evidence="2 7" id="KW-0813">Transport</keyword>
<keyword evidence="10" id="KW-1185">Reference proteome</keyword>
<evidence type="ECO:0000256" key="1">
    <source>
        <dbReference type="ARBA" id="ARBA00004571"/>
    </source>
</evidence>
<evidence type="ECO:0000256" key="3">
    <source>
        <dbReference type="ARBA" id="ARBA00022452"/>
    </source>
</evidence>
<dbReference type="InterPro" id="IPR023996">
    <property type="entry name" value="TonB-dep_OMP_SusC/RagA"/>
</dbReference>
<evidence type="ECO:0000256" key="2">
    <source>
        <dbReference type="ARBA" id="ARBA00022448"/>
    </source>
</evidence>
<dbReference type="SUPFAM" id="SSF56935">
    <property type="entry name" value="Porins"/>
    <property type="match status" value="1"/>
</dbReference>
<evidence type="ECO:0000256" key="7">
    <source>
        <dbReference type="PROSITE-ProRule" id="PRU01360"/>
    </source>
</evidence>
<keyword evidence="6 7" id="KW-0998">Cell outer membrane</keyword>
<evidence type="ECO:0000313" key="9">
    <source>
        <dbReference type="EMBL" id="NMH89766.1"/>
    </source>
</evidence>
<dbReference type="InterPro" id="IPR012910">
    <property type="entry name" value="Plug_dom"/>
</dbReference>
<protein>
    <submittedName>
        <fullName evidence="9">SusC/RagA family TonB-linked outer membrane protein</fullName>
    </submittedName>
</protein>
<sequence length="1209" mass="136044">MKSLTVFLVLFSLYSFSNSYSQNKKLRIEIKEATLMNMIESIENQSEFVFIYNDEVLPELKKVLGNIQIKNKSIYKILDRVINKEKLIYSVNERQVILNKKEEVLKPNFQQQISGKITDETDGLPLPGVNIVIEGTSRGAQTDFNGIYSINASPGEVLKISFVGMQTQFVTVGDSTTINIVMKEGLEDLDAVVITGYQNVSRELFTGASQTIKAKDIKLDGVADISRALEGRAAGVSVQNVTGTFGAAPRITIRGSSSILGDTKPIWIIDGVIQEEIVNLSVSDLVSGDPNTLLSSAVAGLNASDIQSFEILRDASASALYGARALNGVIVITTKSGRKNQKPTFNYQSEYAVRDIPRYTNYDLLNSQETVSVYREMESKGFLDLPSSFQGRYGGIYNIMYRAIDNFDETTGQYELANTPEARANFLRQFELANTDWFKTLFRATPTQTHTISFSSGSETSTTYASLGYYTDSGWTVADRVRRITGNLRNTFFLNDNKLKITTQLQASIRNQLAPGTFARQEDVVSGSFTRDFDINPFSYSLNTSRALRPRDNNGNLEFSRYNWAPFNILNELDNNNIELNVSDIKFQGQAEYQLNDNLTYNFLGSARYVTSNSEHAITEDSNVAAAYRSDETSIVRNENTFLFSDPDNPNALPRVVLPVGGILITGKNTLTTYTFRNTLDWTKRFKDDLHGLRVYGGQEYRYTDRSSSSNTGYGYQFSRGGTVFTDPDILRKVILEGNPYFSSQETRQREVSFFANVTYDFDKKYVLNVTGNYEGSNRAGKSSESRWLPTYTIGGKWNIDKEDFIQDSDVISSMAFRPSYGLVALLADNATNNLAVFRNQITDRFNNNDRENFIDIEDLQNSELTWEKTLELNLGLDVGFLNNRIMLNFDAYFRKGKDLIDLIRTTGIGGESLKLGNNSEMETNGIEFQLNTVNIDKDDFQWRTGFNISHFNQEVTSLKQESNVFDLVTGTGRGNAIGFPKGSLFSFNFEGLNEFGLPAFLTQDPDFDPSKPFDLIDFQDTDNVLDYLVYEGPTEPNLSGGLANNFKYKNWDLSFFISFSAGNKIRLAPTYDSEYDDLDVFPREFVNRWLFPGDENITDVPTIPSQSVLQSYGENEVERVYNAYNYSTARVADGDFIRMKNITLGYTFDKQTTDKLGISNFRLSLQTTNPFLIYSDSDLGGQDPEFFRSGGVAYPISRLFTFSLNVGF</sequence>
<evidence type="ECO:0000313" key="10">
    <source>
        <dbReference type="Proteomes" id="UP000746690"/>
    </source>
</evidence>
<evidence type="ECO:0000259" key="8">
    <source>
        <dbReference type="Pfam" id="PF07715"/>
    </source>
</evidence>